<sequence>MLSITDPCELKASDIYRQARTVASKTSRGADSHWYRMPEELPWQWHLWFDGGREVCSAVFSKQHQSWRPGPTLPLANLTTGEGVGEILGELMSAAHFQEKPKALGVILHVADEFGLAEIAQAGEVTSEAGDDFQILRYNLVDDPREVLADREVSVEANTWRLLPFWGSAPGQTRCTAVSLSRTREAFLLKLLDCAEDLRIPVRVAVTCAPMETLAALPLLKSNLEGGCLVAVSFYKFTAVFAISPQGELCTARSLSHRGGSQVPTGFGDILWNMALGAELAVPKVLVVSTQARALQSVAQELEMYAISRQPIQFELLNLEEHPALKEVPGNRPEFLIYDTAAVEQVSGGSTPLARTETFRSLWRGWARQSFMDTARLDQLYPDLRDLRVLRFSSWFIYLLVFAVIGTGGYGTWSLFAAMNHPSWELTPYQMKLTQDKHTKLLQEKREIDIVTRLLQPRSRGWVTVEFLLQLFPEDSGVRLDSFVYNAEASRAPMAGGKGAKAESTGMERTWIFKGLVKSKALQLLSTLNSQRGLSAFFERVAEVTGDEACRPEPTRQMTIALTQGRNARFNPQASAGELARDPSLAFPFSFEATITQSLTDKDALSLPLDKPF</sequence>
<keyword evidence="3" id="KW-1185">Reference proteome</keyword>
<dbReference type="EMBL" id="JBHSMQ010000001">
    <property type="protein sequence ID" value="MFC5454224.1"/>
    <property type="molecule type" value="Genomic_DNA"/>
</dbReference>
<dbReference type="Proteomes" id="UP001596052">
    <property type="component" value="Unassembled WGS sequence"/>
</dbReference>
<dbReference type="RefSeq" id="WP_377164075.1">
    <property type="nucleotide sequence ID" value="NZ_JBHSMQ010000001.1"/>
</dbReference>
<organism evidence="2 3">
    <name type="scientific">Prosthecobacter fluviatilis</name>
    <dbReference type="NCBI Taxonomy" id="445931"/>
    <lineage>
        <taxon>Bacteria</taxon>
        <taxon>Pseudomonadati</taxon>
        <taxon>Verrucomicrobiota</taxon>
        <taxon>Verrucomicrobiia</taxon>
        <taxon>Verrucomicrobiales</taxon>
        <taxon>Verrucomicrobiaceae</taxon>
        <taxon>Prosthecobacter</taxon>
    </lineage>
</organism>
<comment type="caution">
    <text evidence="2">The sequence shown here is derived from an EMBL/GenBank/DDBJ whole genome shotgun (WGS) entry which is preliminary data.</text>
</comment>
<evidence type="ECO:0000256" key="1">
    <source>
        <dbReference type="SAM" id="Phobius"/>
    </source>
</evidence>
<keyword evidence="1" id="KW-0472">Membrane</keyword>
<keyword evidence="1" id="KW-1133">Transmembrane helix</keyword>
<name>A0ABW0KLC8_9BACT</name>
<proteinExistence type="predicted"/>
<gene>
    <name evidence="2" type="ORF">ACFQDI_05095</name>
</gene>
<feature type="transmembrane region" description="Helical" evidence="1">
    <location>
        <begin position="395"/>
        <end position="416"/>
    </location>
</feature>
<evidence type="ECO:0000313" key="3">
    <source>
        <dbReference type="Proteomes" id="UP001596052"/>
    </source>
</evidence>
<protein>
    <submittedName>
        <fullName evidence="2">Uncharacterized protein</fullName>
    </submittedName>
</protein>
<accession>A0ABW0KLC8</accession>
<evidence type="ECO:0000313" key="2">
    <source>
        <dbReference type="EMBL" id="MFC5454224.1"/>
    </source>
</evidence>
<reference evidence="3" key="1">
    <citation type="journal article" date="2019" name="Int. J. Syst. Evol. Microbiol.">
        <title>The Global Catalogue of Microorganisms (GCM) 10K type strain sequencing project: providing services to taxonomists for standard genome sequencing and annotation.</title>
        <authorList>
            <consortium name="The Broad Institute Genomics Platform"/>
            <consortium name="The Broad Institute Genome Sequencing Center for Infectious Disease"/>
            <person name="Wu L."/>
            <person name="Ma J."/>
        </authorList>
    </citation>
    <scope>NUCLEOTIDE SEQUENCE [LARGE SCALE GENOMIC DNA]</scope>
    <source>
        <strain evidence="3">CGMCC 4.1469</strain>
    </source>
</reference>
<keyword evidence="1" id="KW-0812">Transmembrane</keyword>